<dbReference type="AlphaFoldDB" id="A0A399T0B9"/>
<name>A0A399T0B9_9BACT</name>
<dbReference type="InterPro" id="IPR000601">
    <property type="entry name" value="PKD_dom"/>
</dbReference>
<feature type="domain" description="PKD" evidence="2">
    <location>
        <begin position="47"/>
        <end position="84"/>
    </location>
</feature>
<evidence type="ECO:0000256" key="1">
    <source>
        <dbReference type="SAM" id="SignalP"/>
    </source>
</evidence>
<dbReference type="RefSeq" id="WP_119437114.1">
    <property type="nucleotide sequence ID" value="NZ_QWGR01000003.1"/>
</dbReference>
<evidence type="ECO:0000313" key="3">
    <source>
        <dbReference type="EMBL" id="RIJ49228.1"/>
    </source>
</evidence>
<comment type="caution">
    <text evidence="3">The sequence shown here is derived from an EMBL/GenBank/DDBJ whole genome shotgun (WGS) entry which is preliminary data.</text>
</comment>
<dbReference type="InterPro" id="IPR035986">
    <property type="entry name" value="PKD_dom_sf"/>
</dbReference>
<proteinExistence type="predicted"/>
<evidence type="ECO:0000259" key="2">
    <source>
        <dbReference type="PROSITE" id="PS50093"/>
    </source>
</evidence>
<dbReference type="InterPro" id="IPR013783">
    <property type="entry name" value="Ig-like_fold"/>
</dbReference>
<dbReference type="SUPFAM" id="SSF49299">
    <property type="entry name" value="PKD domain"/>
    <property type="match status" value="1"/>
</dbReference>
<dbReference type="Gene3D" id="2.60.40.10">
    <property type="entry name" value="Immunoglobulins"/>
    <property type="match status" value="1"/>
</dbReference>
<reference evidence="3 4" key="1">
    <citation type="submission" date="2018-08" db="EMBL/GenBank/DDBJ databases">
        <title>Pallidiluteibacterium maritimus gen. nov., sp. nov., isolated from coastal sediment.</title>
        <authorList>
            <person name="Zhou L.Y."/>
        </authorList>
    </citation>
    <scope>NUCLEOTIDE SEQUENCE [LARGE SCALE GENOMIC DNA]</scope>
    <source>
        <strain evidence="3 4">XSD2</strain>
    </source>
</reference>
<evidence type="ECO:0000313" key="4">
    <source>
        <dbReference type="Proteomes" id="UP000265926"/>
    </source>
</evidence>
<dbReference type="EMBL" id="QWGR01000003">
    <property type="protein sequence ID" value="RIJ49228.1"/>
    <property type="molecule type" value="Genomic_DNA"/>
</dbReference>
<dbReference type="Proteomes" id="UP000265926">
    <property type="component" value="Unassembled WGS sequence"/>
</dbReference>
<dbReference type="OrthoDB" id="1116290at2"/>
<dbReference type="Pfam" id="PF18911">
    <property type="entry name" value="PKD_4"/>
    <property type="match status" value="1"/>
</dbReference>
<keyword evidence="4" id="KW-1185">Reference proteome</keyword>
<feature type="chain" id="PRO_5017476136" description="PKD domain-containing protein" evidence="1">
    <location>
        <begin position="20"/>
        <end position="279"/>
    </location>
</feature>
<keyword evidence="1" id="KW-0732">Signal</keyword>
<dbReference type="PROSITE" id="PS50093">
    <property type="entry name" value="PKD"/>
    <property type="match status" value="1"/>
</dbReference>
<accession>A0A399T0B9</accession>
<feature type="signal peptide" evidence="1">
    <location>
        <begin position="1"/>
        <end position="19"/>
    </location>
</feature>
<protein>
    <recommendedName>
        <fullName evidence="2">PKD domain-containing protein</fullName>
    </recommendedName>
</protein>
<gene>
    <name evidence="3" type="ORF">D1614_06660</name>
</gene>
<organism evidence="3 4">
    <name type="scientific">Maribellus luteus</name>
    <dbReference type="NCBI Taxonomy" id="2305463"/>
    <lineage>
        <taxon>Bacteria</taxon>
        <taxon>Pseudomonadati</taxon>
        <taxon>Bacteroidota</taxon>
        <taxon>Bacteroidia</taxon>
        <taxon>Marinilabiliales</taxon>
        <taxon>Prolixibacteraceae</taxon>
        <taxon>Maribellus</taxon>
    </lineage>
</organism>
<dbReference type="CDD" id="cd00146">
    <property type="entry name" value="PKD"/>
    <property type="match status" value="1"/>
</dbReference>
<sequence>MKKYLALFFLFALIWSCNDDDSDFLEACFTYQFSDTTEGQIHFTNCSENASTYLWEFSDGETSTEKSPVHTFSSSPPYFVSLTAQKGRLKDIYTASIGNITVYKPNIYIYPTEQTNLCVKIEFPLGGEVIESIPEYGGEWCVNVLPSGLIDNQYTFLFYESSQPDIFQDKEGWCIPRNELKTFFENNLQQYNFSPQEITDFTDYWVPRLNTNSFYLIYPQTNEIIDKAIQLNFSTLPDNMGRLFYLITGANKAKVLKEPVIKPLVRNDFYVTEWGVILK</sequence>